<dbReference type="PANTHER" id="PTHR47981">
    <property type="entry name" value="RAB FAMILY"/>
    <property type="match status" value="1"/>
</dbReference>
<feature type="region of interest" description="Disordered" evidence="4">
    <location>
        <begin position="244"/>
        <end position="299"/>
    </location>
</feature>
<dbReference type="Proteomes" id="UP001153069">
    <property type="component" value="Unassembled WGS sequence"/>
</dbReference>
<feature type="compositionally biased region" description="Polar residues" evidence="4">
    <location>
        <begin position="1"/>
        <end position="14"/>
    </location>
</feature>
<feature type="compositionally biased region" description="Low complexity" evidence="4">
    <location>
        <begin position="254"/>
        <end position="265"/>
    </location>
</feature>
<comment type="similarity">
    <text evidence="1">Belongs to the small GTPase superfamily. Rab family.</text>
</comment>
<evidence type="ECO:0000256" key="4">
    <source>
        <dbReference type="SAM" id="MobiDB-lite"/>
    </source>
</evidence>
<dbReference type="Pfam" id="PF00071">
    <property type="entry name" value="Ras"/>
    <property type="match status" value="1"/>
</dbReference>
<dbReference type="Pfam" id="PF08477">
    <property type="entry name" value="Roc"/>
    <property type="match status" value="1"/>
</dbReference>
<dbReference type="PANTHER" id="PTHR47981:SF20">
    <property type="entry name" value="RAS-RELATED PROTEIN RAB-7A"/>
    <property type="match status" value="1"/>
</dbReference>
<dbReference type="PROSITE" id="PS51419">
    <property type="entry name" value="RAB"/>
    <property type="match status" value="1"/>
</dbReference>
<accession>A0A9N8DSD9</accession>
<evidence type="ECO:0000313" key="6">
    <source>
        <dbReference type="Proteomes" id="UP001153069"/>
    </source>
</evidence>
<evidence type="ECO:0000313" key="5">
    <source>
        <dbReference type="EMBL" id="CAB9507729.1"/>
    </source>
</evidence>
<dbReference type="OrthoDB" id="25896at2759"/>
<dbReference type="InterPro" id="IPR027417">
    <property type="entry name" value="P-loop_NTPase"/>
</dbReference>
<proteinExistence type="inferred from homology"/>
<keyword evidence="2" id="KW-0547">Nucleotide-binding</keyword>
<feature type="region of interest" description="Disordered" evidence="4">
    <location>
        <begin position="190"/>
        <end position="225"/>
    </location>
</feature>
<dbReference type="InterPro" id="IPR001806">
    <property type="entry name" value="Small_GTPase"/>
</dbReference>
<comment type="caution">
    <text evidence="5">The sequence shown here is derived from an EMBL/GenBank/DDBJ whole genome shotgun (WGS) entry which is preliminary data.</text>
</comment>
<dbReference type="GO" id="GO:0005525">
    <property type="term" value="F:GTP binding"/>
    <property type="evidence" value="ECO:0007669"/>
    <property type="project" value="UniProtKB-KW"/>
</dbReference>
<evidence type="ECO:0000256" key="3">
    <source>
        <dbReference type="ARBA" id="ARBA00023134"/>
    </source>
</evidence>
<name>A0A9N8DSD9_9STRA</name>
<feature type="region of interest" description="Disordered" evidence="4">
    <location>
        <begin position="90"/>
        <end position="113"/>
    </location>
</feature>
<dbReference type="SUPFAM" id="SSF52540">
    <property type="entry name" value="P-loop containing nucleoside triphosphate hydrolases"/>
    <property type="match status" value="1"/>
</dbReference>
<feature type="region of interest" description="Disordered" evidence="4">
    <location>
        <begin position="1"/>
        <end position="20"/>
    </location>
</feature>
<dbReference type="PROSITE" id="PS51421">
    <property type="entry name" value="RAS"/>
    <property type="match status" value="1"/>
</dbReference>
<dbReference type="Gene3D" id="3.40.50.300">
    <property type="entry name" value="P-loop containing nucleotide triphosphate hydrolases"/>
    <property type="match status" value="1"/>
</dbReference>
<dbReference type="PRINTS" id="PR00449">
    <property type="entry name" value="RASTRNSFRMNG"/>
</dbReference>
<dbReference type="GO" id="GO:0003924">
    <property type="term" value="F:GTPase activity"/>
    <property type="evidence" value="ECO:0007669"/>
    <property type="project" value="InterPro"/>
</dbReference>
<keyword evidence="3" id="KW-0342">GTP-binding</keyword>
<sequence length="466" mass="53025">MTFSSTTSSNPYNRSTTTSKKTTKVQCVVLGAADAGKTSLLRRYFRGTFDLGRVATVGSDFYTKKIQLQQQTTSDDDATTSTTSSILLQMFDTPGEVPERRRKRPANEQDDLEQQRHMQALLNAFVGRMDGVMLVYDMTSTTSFVQLRQWHAQWRKYSSQNNDNNNNTVHHHQPFLVVGNKRDLILPTKINNHKQNTSSKSSTSNNNKNSTFNNLQPSAVPQRDVMGFQRTFTGNDFRYEYRVDHNTSAPPTPLHSNNSLTTSSTPHHHHHHKPPKSTSSKSSRPNHRHQISTFSSTTNAGVLWTQGQDGTYLDSLLTTEDNSNPDRDMVKLWCMRNGLQHVEVSCLQPNTDGHVDVAMETLVQLVLEARREEAEEERQQQQQQQDETKTDPEPPSDSHPTTANNNNGASSSLPAQPQVEDTKDYYYRPNEELDLLERYRPKDRKCCFCFPPLKKLTRTSSRFIAE</sequence>
<dbReference type="SMART" id="SM00175">
    <property type="entry name" value="RAB"/>
    <property type="match status" value="1"/>
</dbReference>
<protein>
    <submittedName>
        <fullName evidence="5">Member RAS oncogene family</fullName>
    </submittedName>
</protein>
<feature type="region of interest" description="Disordered" evidence="4">
    <location>
        <begin position="371"/>
        <end position="425"/>
    </location>
</feature>
<feature type="compositionally biased region" description="Basic residues" evidence="4">
    <location>
        <begin position="266"/>
        <end position="275"/>
    </location>
</feature>
<evidence type="ECO:0000256" key="1">
    <source>
        <dbReference type="ARBA" id="ARBA00006270"/>
    </source>
</evidence>
<feature type="compositionally biased region" description="Polar residues" evidence="4">
    <location>
        <begin position="398"/>
        <end position="415"/>
    </location>
</feature>
<dbReference type="EMBL" id="CAICTM010000317">
    <property type="protein sequence ID" value="CAB9507729.1"/>
    <property type="molecule type" value="Genomic_DNA"/>
</dbReference>
<keyword evidence="6" id="KW-1185">Reference proteome</keyword>
<organism evidence="5 6">
    <name type="scientific">Seminavis robusta</name>
    <dbReference type="NCBI Taxonomy" id="568900"/>
    <lineage>
        <taxon>Eukaryota</taxon>
        <taxon>Sar</taxon>
        <taxon>Stramenopiles</taxon>
        <taxon>Ochrophyta</taxon>
        <taxon>Bacillariophyta</taxon>
        <taxon>Bacillariophyceae</taxon>
        <taxon>Bacillariophycidae</taxon>
        <taxon>Naviculales</taxon>
        <taxon>Naviculaceae</taxon>
        <taxon>Seminavis</taxon>
    </lineage>
</organism>
<reference evidence="5" key="1">
    <citation type="submission" date="2020-06" db="EMBL/GenBank/DDBJ databases">
        <authorList>
            <consortium name="Plant Systems Biology data submission"/>
        </authorList>
    </citation>
    <scope>NUCLEOTIDE SEQUENCE</scope>
    <source>
        <strain evidence="5">D6</strain>
    </source>
</reference>
<dbReference type="AlphaFoldDB" id="A0A9N8DSD9"/>
<feature type="compositionally biased region" description="Low complexity" evidence="4">
    <location>
        <begin position="193"/>
        <end position="214"/>
    </location>
</feature>
<evidence type="ECO:0000256" key="2">
    <source>
        <dbReference type="ARBA" id="ARBA00022741"/>
    </source>
</evidence>
<gene>
    <name evidence="5" type="ORF">SEMRO_318_G115990.1</name>
</gene>